<evidence type="ECO:0000256" key="2">
    <source>
        <dbReference type="SAM" id="SignalP"/>
    </source>
</evidence>
<feature type="region of interest" description="Disordered" evidence="1">
    <location>
        <begin position="479"/>
        <end position="514"/>
    </location>
</feature>
<evidence type="ECO:0000313" key="5">
    <source>
        <dbReference type="Proteomes" id="UP001623660"/>
    </source>
</evidence>
<dbReference type="RefSeq" id="WP_406792870.1">
    <property type="nucleotide sequence ID" value="NZ_JBJHZX010000021.1"/>
</dbReference>
<accession>A0ABW8SNI4</accession>
<feature type="signal peptide" evidence="2">
    <location>
        <begin position="1"/>
        <end position="22"/>
    </location>
</feature>
<dbReference type="PANTHER" id="PTHR30032">
    <property type="entry name" value="N-ACETYLMURAMOYL-L-ALANINE AMIDASE-RELATED"/>
    <property type="match status" value="1"/>
</dbReference>
<dbReference type="Pfam" id="PF04122">
    <property type="entry name" value="CW_binding_2"/>
    <property type="match status" value="3"/>
</dbReference>
<proteinExistence type="predicted"/>
<evidence type="ECO:0000313" key="4">
    <source>
        <dbReference type="EMBL" id="MFL0196763.1"/>
    </source>
</evidence>
<organism evidence="4 5">
    <name type="scientific">Candidatus Clostridium eludens</name>
    <dbReference type="NCBI Taxonomy" id="3381663"/>
    <lineage>
        <taxon>Bacteria</taxon>
        <taxon>Bacillati</taxon>
        <taxon>Bacillota</taxon>
        <taxon>Clostridia</taxon>
        <taxon>Eubacteriales</taxon>
        <taxon>Clostridiaceae</taxon>
        <taxon>Clostridium</taxon>
    </lineage>
</organism>
<reference evidence="4 5" key="1">
    <citation type="submission" date="2024-11" db="EMBL/GenBank/DDBJ databases">
        <authorList>
            <person name="Heng Y.C."/>
            <person name="Lim A.C.H."/>
            <person name="Lee J.K.Y."/>
            <person name="Kittelmann S."/>
        </authorList>
    </citation>
    <scope>NUCLEOTIDE SEQUENCE [LARGE SCALE GENOMIC DNA]</scope>
    <source>
        <strain evidence="4 5">WILCCON 0269</strain>
    </source>
</reference>
<evidence type="ECO:0000259" key="3">
    <source>
        <dbReference type="Pfam" id="PF07523"/>
    </source>
</evidence>
<feature type="domain" description="Ig-like" evidence="3">
    <location>
        <begin position="783"/>
        <end position="849"/>
    </location>
</feature>
<gene>
    <name evidence="4" type="ORF">ACJDU8_14535</name>
</gene>
<comment type="caution">
    <text evidence="4">The sequence shown here is derived from an EMBL/GenBank/DDBJ whole genome shotgun (WGS) entry which is preliminary data.</text>
</comment>
<dbReference type="InterPro" id="IPR022038">
    <property type="entry name" value="Ig-like_bact"/>
</dbReference>
<sequence length="1184" mass="123391">MNKKRVLSIVLTFALAITTLSTNISLSAVRAASGEVTRTSGSDRYQTAAQVAVTNWTAPDNVVLVSGEGYADAISASVLAKKLDAPILLTTPKVLNLYTKTALDTLKPKNIYVIGGNASIYKEVRDSLKDSYNIIELGGANRYETNAAVAKKLVELGVDPSNAILVGGEGFSDALTVASIAAAKEQILLLGTNDLNYIKPVTDFINQYKSSITVVGTNFVINDDTYKAINGVKRINGGTDRFDTNLKVLDAFKGDIKTSKFYVANASGDGYADALVASVLAGKNEAPLVLLDNETSKSTANAIDYLKTNLTDSSEVEVLGGTGVIPENIVTKINGYISAGGSSSSGGSTTGSSSSGTSTTVQTFTGYIQDEDCFISYAPNYGDDTKMCLSMKSCAASGYGITALQSDGSYKFYYFDGNFATFADGKTFDGTGSQLSAWNLIQNTSKKDHVTITVTGTLKGDTKVSPNDGKSYPVITVSSLRESSSSSGSSGGSGSSGSSGNNVSDLNDGGNHSGDYTISTTGTFGPVDSDKATTVNGNVQIKYNASSTDSITLQDLNINGTLAVDFGEGNVTLNNVIVNGVKVANVGSNSLHVKGDTSIGSLIVNDSNDDAHIIIEGNAIITNTTINAGAKLEVASDATNAKPFENVTIASAAAANNVVLTGGFNNITVSSAGADLDLQESTVGTLLVSSEAKAAKIKTADKTTIDDLSVNAPISVTGNGRIANANLGVSGITVEKAPTNIAIVKGVTATVEGKTKDESNTTVIGEVLTTLPTLSSIEITAPAAKLNYIVRDKLDITGMQVTGTYSDNTTAVLPINKANVTGFNSSKAVDGQVLTITVGGKTVTYTINVVAAEQETITGYIEDVHCFFAYTDPSADTKGCLSMKSCAASGYGITVPQSDGTKKFYFFDGNFSTFTDGKTFDGTGSQLLAWNLIQGTTKKNNITVSVKGTLNGTEKTYTDKNGASYSFPVLTLSSLSETSTLNSIAITTPATKLTYSVGDALDITGLQVTGTYDDNTKVLQSVTAANVTGFDSSKPVTGQVLTITVGGKTTTYTIDVVAAAPEEQTFTGYIQDQDCFISYAPNYGDDTKMCLSMKSCAASGYGITALQSDGSYKFYYFDGNFATFADGKTFDGTGSQLSAWNLIQNTIKKNNITITVKGKLDGEIKTAPDGNTYPVITVTSLAEN</sequence>
<dbReference type="Gene3D" id="3.40.50.12090">
    <property type="match status" value="1"/>
</dbReference>
<dbReference type="Gene3D" id="2.60.40.3630">
    <property type="match status" value="2"/>
</dbReference>
<dbReference type="Proteomes" id="UP001623660">
    <property type="component" value="Unassembled WGS sequence"/>
</dbReference>
<keyword evidence="2" id="KW-0732">Signal</keyword>
<name>A0ABW8SNI4_9CLOT</name>
<dbReference type="Pfam" id="PF07523">
    <property type="entry name" value="Big_3"/>
    <property type="match status" value="2"/>
</dbReference>
<feature type="domain" description="Ig-like" evidence="3">
    <location>
        <begin position="989"/>
        <end position="1056"/>
    </location>
</feature>
<feature type="chain" id="PRO_5046088712" evidence="2">
    <location>
        <begin position="23"/>
        <end position="1184"/>
    </location>
</feature>
<keyword evidence="5" id="KW-1185">Reference proteome</keyword>
<dbReference type="EMBL" id="JBJHZX010000021">
    <property type="protein sequence ID" value="MFL0196763.1"/>
    <property type="molecule type" value="Genomic_DNA"/>
</dbReference>
<dbReference type="InterPro" id="IPR051922">
    <property type="entry name" value="Bact_Sporulation_Assoc"/>
</dbReference>
<dbReference type="InterPro" id="IPR007253">
    <property type="entry name" value="Cell_wall-bd_2"/>
</dbReference>
<protein>
    <submittedName>
        <fullName evidence="4">Cell wall-binding repeat-containing protein</fullName>
    </submittedName>
</protein>
<evidence type="ECO:0000256" key="1">
    <source>
        <dbReference type="SAM" id="MobiDB-lite"/>
    </source>
</evidence>
<dbReference type="PANTHER" id="PTHR30032:SF8">
    <property type="entry name" value="GERMINATION-SPECIFIC N-ACETYLMURAMOYL-L-ALANINE AMIDASE"/>
    <property type="match status" value="1"/>
</dbReference>